<accession>A0A1C7MCT9</accession>
<reference evidence="2 3" key="1">
    <citation type="submission" date="2016-03" db="EMBL/GenBank/DDBJ databases">
        <title>Whole genome sequencing of Grifola frondosa 9006-11.</title>
        <authorList>
            <person name="Min B."/>
            <person name="Park H."/>
            <person name="Kim J.-G."/>
            <person name="Cho H."/>
            <person name="Oh Y.-L."/>
            <person name="Kong W.-S."/>
            <person name="Choi I.-G."/>
        </authorList>
    </citation>
    <scope>NUCLEOTIDE SEQUENCE [LARGE SCALE GENOMIC DNA]</scope>
    <source>
        <strain evidence="2 3">9006-11</strain>
    </source>
</reference>
<evidence type="ECO:0000256" key="1">
    <source>
        <dbReference type="SAM" id="Phobius"/>
    </source>
</evidence>
<name>A0A1C7MCT9_GRIFR</name>
<keyword evidence="1" id="KW-0812">Transmembrane</keyword>
<keyword evidence="1" id="KW-1133">Transmembrane helix</keyword>
<dbReference type="OrthoDB" id="2746609at2759"/>
<feature type="transmembrane region" description="Helical" evidence="1">
    <location>
        <begin position="18"/>
        <end position="38"/>
    </location>
</feature>
<keyword evidence="3" id="KW-1185">Reference proteome</keyword>
<dbReference type="Proteomes" id="UP000092993">
    <property type="component" value="Unassembled WGS sequence"/>
</dbReference>
<gene>
    <name evidence="2" type="ORF">A0H81_05698</name>
</gene>
<comment type="caution">
    <text evidence="2">The sequence shown here is derived from an EMBL/GenBank/DDBJ whole genome shotgun (WGS) entry which is preliminary data.</text>
</comment>
<protein>
    <recommendedName>
        <fullName evidence="4">Alpha/beta-hydrolase</fullName>
    </recommendedName>
</protein>
<evidence type="ECO:0000313" key="3">
    <source>
        <dbReference type="Proteomes" id="UP000092993"/>
    </source>
</evidence>
<evidence type="ECO:0008006" key="4">
    <source>
        <dbReference type="Google" id="ProtNLM"/>
    </source>
</evidence>
<evidence type="ECO:0000313" key="2">
    <source>
        <dbReference type="EMBL" id="OBZ74761.1"/>
    </source>
</evidence>
<sequence>MSKDSQNPLHLNSLHSQMIYSTTLTIFSMVFGVLAGHLNLKETKDMLHDCGSQSGVEWGSCDVESITVTNPNLTCGFFEIPLDYHNSSAGNGRIFVVKMNATLERRGTLFTNPGGPGGSGIDWVDSTGEELLNFTGGHYDIVSWDPRGVGPASIPGEVYCFDNMTDYEAFWNGTIELTGIEMTGNFTNQTDLDNLFSQASIMDQKYRELGQRCLQHQNGTYLKYIGTAATARDMAALADALDGPGSPRVGHFIIDGVVNTPALAVREPYTYWGTEIGTSDTVFDGFATGCALSGPQECNLTSAGQSGTDVVDYIQSVLIDFANQILAINISQVAEESNHSLSPGFLTKAVERRR</sequence>
<dbReference type="STRING" id="5627.A0A1C7MCT9"/>
<proteinExistence type="predicted"/>
<dbReference type="EMBL" id="LUGG01000005">
    <property type="protein sequence ID" value="OBZ74761.1"/>
    <property type="molecule type" value="Genomic_DNA"/>
</dbReference>
<organism evidence="2 3">
    <name type="scientific">Grifola frondosa</name>
    <name type="common">Maitake</name>
    <name type="synonym">Polyporus frondosus</name>
    <dbReference type="NCBI Taxonomy" id="5627"/>
    <lineage>
        <taxon>Eukaryota</taxon>
        <taxon>Fungi</taxon>
        <taxon>Dikarya</taxon>
        <taxon>Basidiomycota</taxon>
        <taxon>Agaricomycotina</taxon>
        <taxon>Agaricomycetes</taxon>
        <taxon>Polyporales</taxon>
        <taxon>Grifolaceae</taxon>
        <taxon>Grifola</taxon>
    </lineage>
</organism>
<dbReference type="AlphaFoldDB" id="A0A1C7MCT9"/>
<keyword evidence="1" id="KW-0472">Membrane</keyword>